<sequence length="180" mass="19373">MGRIATRVGRVNAPDQARRDELVRTYLESQLLLGDLRVARRLRSIVRTQLTAQQFRAIAILLLDGEISAHELARSLGVSPATVSGILDRLEAARLVERRTDARDGRIRRIVVTENGASAVRGIVVDDEIADQDLVSTLSTEDLDHLSRGVAALARAAEATSAVGTEDACASSVPTLARAL</sequence>
<dbReference type="GO" id="GO:0006950">
    <property type="term" value="P:response to stress"/>
    <property type="evidence" value="ECO:0007669"/>
    <property type="project" value="TreeGrafter"/>
</dbReference>
<dbReference type="InterPro" id="IPR036388">
    <property type="entry name" value="WH-like_DNA-bd_sf"/>
</dbReference>
<dbReference type="AlphaFoldDB" id="A0A2M9CDH9"/>
<dbReference type="Gene3D" id="1.10.10.10">
    <property type="entry name" value="Winged helix-like DNA-binding domain superfamily/Winged helix DNA-binding domain"/>
    <property type="match status" value="1"/>
</dbReference>
<dbReference type="SMART" id="SM00347">
    <property type="entry name" value="HTH_MARR"/>
    <property type="match status" value="1"/>
</dbReference>
<dbReference type="Pfam" id="PF12802">
    <property type="entry name" value="MarR_2"/>
    <property type="match status" value="1"/>
</dbReference>
<dbReference type="PROSITE" id="PS50995">
    <property type="entry name" value="HTH_MARR_2"/>
    <property type="match status" value="1"/>
</dbReference>
<dbReference type="EMBL" id="PGFE01000004">
    <property type="protein sequence ID" value="PJJ69900.1"/>
    <property type="molecule type" value="Genomic_DNA"/>
</dbReference>
<protein>
    <submittedName>
        <fullName evidence="2">MarR family transcriptional regulator</fullName>
    </submittedName>
</protein>
<reference evidence="2 3" key="1">
    <citation type="submission" date="2017-11" db="EMBL/GenBank/DDBJ databases">
        <title>Genomic Encyclopedia of Archaeal and Bacterial Type Strains, Phase II (KMG-II): From Individual Species to Whole Genera.</title>
        <authorList>
            <person name="Goeker M."/>
        </authorList>
    </citation>
    <scope>NUCLEOTIDE SEQUENCE [LARGE SCALE GENOMIC DNA]</scope>
    <source>
        <strain evidence="2 3">DSM 25478</strain>
    </source>
</reference>
<dbReference type="InterPro" id="IPR011991">
    <property type="entry name" value="ArsR-like_HTH"/>
</dbReference>
<dbReference type="InterPro" id="IPR000835">
    <property type="entry name" value="HTH_MarR-typ"/>
</dbReference>
<evidence type="ECO:0000259" key="1">
    <source>
        <dbReference type="PROSITE" id="PS50995"/>
    </source>
</evidence>
<dbReference type="PRINTS" id="PR00598">
    <property type="entry name" value="HTHMARR"/>
</dbReference>
<keyword evidence="3" id="KW-1185">Reference proteome</keyword>
<dbReference type="InterPro" id="IPR039422">
    <property type="entry name" value="MarR/SlyA-like"/>
</dbReference>
<dbReference type="PANTHER" id="PTHR33164">
    <property type="entry name" value="TRANSCRIPTIONAL REGULATOR, MARR FAMILY"/>
    <property type="match status" value="1"/>
</dbReference>
<dbReference type="SUPFAM" id="SSF46785">
    <property type="entry name" value="Winged helix' DNA-binding domain"/>
    <property type="match status" value="1"/>
</dbReference>
<accession>A0A2M9CDH9</accession>
<dbReference type="InterPro" id="IPR036390">
    <property type="entry name" value="WH_DNA-bd_sf"/>
</dbReference>
<dbReference type="GO" id="GO:0003700">
    <property type="term" value="F:DNA-binding transcription factor activity"/>
    <property type="evidence" value="ECO:0007669"/>
    <property type="project" value="InterPro"/>
</dbReference>
<evidence type="ECO:0000313" key="3">
    <source>
        <dbReference type="Proteomes" id="UP000231693"/>
    </source>
</evidence>
<name>A0A2M9CDH9_9CELL</name>
<evidence type="ECO:0000313" key="2">
    <source>
        <dbReference type="EMBL" id="PJJ69900.1"/>
    </source>
</evidence>
<feature type="domain" description="HTH marR-type" evidence="1">
    <location>
        <begin position="19"/>
        <end position="155"/>
    </location>
</feature>
<gene>
    <name evidence="2" type="ORF">CLV28_2377</name>
</gene>
<dbReference type="Proteomes" id="UP000231693">
    <property type="component" value="Unassembled WGS sequence"/>
</dbReference>
<organism evidence="2 3">
    <name type="scientific">Sediminihabitans luteus</name>
    <dbReference type="NCBI Taxonomy" id="1138585"/>
    <lineage>
        <taxon>Bacteria</taxon>
        <taxon>Bacillati</taxon>
        <taxon>Actinomycetota</taxon>
        <taxon>Actinomycetes</taxon>
        <taxon>Micrococcales</taxon>
        <taxon>Cellulomonadaceae</taxon>
        <taxon>Sediminihabitans</taxon>
    </lineage>
</organism>
<dbReference type="CDD" id="cd00090">
    <property type="entry name" value="HTH_ARSR"/>
    <property type="match status" value="1"/>
</dbReference>
<dbReference type="PANTHER" id="PTHR33164:SF43">
    <property type="entry name" value="HTH-TYPE TRANSCRIPTIONAL REPRESSOR YETL"/>
    <property type="match status" value="1"/>
</dbReference>
<comment type="caution">
    <text evidence="2">The sequence shown here is derived from an EMBL/GenBank/DDBJ whole genome shotgun (WGS) entry which is preliminary data.</text>
</comment>
<proteinExistence type="predicted"/>